<feature type="domain" description="S-adenosyl-l-methionine hydroxide adenosyltransferase C-terminal" evidence="4">
    <location>
        <begin position="175"/>
        <end position="254"/>
    </location>
</feature>
<evidence type="ECO:0000313" key="5">
    <source>
        <dbReference type="EMBL" id="BAC90863.1"/>
    </source>
</evidence>
<gene>
    <name evidence="5" type="ordered locus">glr2922</name>
</gene>
<name>Q7NCQ6_GLOVI</name>
<dbReference type="STRING" id="251221.gene:10760426"/>
<reference evidence="5 6" key="2">
    <citation type="journal article" date="2003" name="DNA Res.">
        <title>Complete genome structure of Gloeobacter violaceus PCC 7421, a cyanobacterium that lacks thylakoids (supplement).</title>
        <authorList>
            <person name="Nakamura Y."/>
            <person name="Kaneko T."/>
            <person name="Sato S."/>
            <person name="Mimuro M."/>
            <person name="Miyashita H."/>
            <person name="Tsuchiya T."/>
            <person name="Sasamoto S."/>
            <person name="Watanabe A."/>
            <person name="Kawashima K."/>
            <person name="Kishida Y."/>
            <person name="Kiyokawa C."/>
            <person name="Kohara M."/>
            <person name="Matsumoto M."/>
            <person name="Matsuno A."/>
            <person name="Nakazaki N."/>
            <person name="Shimpo S."/>
            <person name="Takeuchi C."/>
            <person name="Yamada M."/>
            <person name="Tabata S."/>
        </authorList>
    </citation>
    <scope>NUCLEOTIDE SEQUENCE [LARGE SCALE GENOMIC DNA]</scope>
    <source>
        <strain evidence="6">ATCC 29082 / PCC 7421</strain>
    </source>
</reference>
<dbReference type="InterPro" id="IPR023227">
    <property type="entry name" value="SAM_OH_AdoTrfase_C_sf"/>
</dbReference>
<dbReference type="InterPro" id="IPR023228">
    <property type="entry name" value="SAM_OH_AdoTrfase_N_sf"/>
</dbReference>
<reference evidence="5 6" key="1">
    <citation type="journal article" date="2003" name="DNA Res.">
        <title>Complete genome structure of Gloeobacter violaceus PCC 7421, a cyanobacterium that lacks thylakoids.</title>
        <authorList>
            <person name="Nakamura Y."/>
            <person name="Kaneko T."/>
            <person name="Sato S."/>
            <person name="Mimuro M."/>
            <person name="Miyashita H."/>
            <person name="Tsuchiya T."/>
            <person name="Sasamoto S."/>
            <person name="Watanabe A."/>
            <person name="Kawashima K."/>
            <person name="Kishida Y."/>
            <person name="Kiyokawa C."/>
            <person name="Kohara M."/>
            <person name="Matsumoto M."/>
            <person name="Matsuno A."/>
            <person name="Nakazaki N."/>
            <person name="Shimpo S."/>
            <person name="Takeuchi C."/>
            <person name="Yamada M."/>
            <person name="Tabata S."/>
        </authorList>
    </citation>
    <scope>NUCLEOTIDE SEQUENCE [LARGE SCALE GENOMIC DNA]</scope>
    <source>
        <strain evidence="6">ATCC 29082 / PCC 7421</strain>
    </source>
</reference>
<dbReference type="Pfam" id="PF01887">
    <property type="entry name" value="SAM_HAT_N"/>
    <property type="match status" value="1"/>
</dbReference>
<dbReference type="OrthoDB" id="9792195at2"/>
<comment type="similarity">
    <text evidence="2">Belongs to the SAM hydrolase / SAM-dependent halogenase family.</text>
</comment>
<keyword evidence="1" id="KW-0949">S-adenosyl-L-methionine</keyword>
<evidence type="ECO:0000259" key="3">
    <source>
        <dbReference type="Pfam" id="PF01887"/>
    </source>
</evidence>
<evidence type="ECO:0000256" key="1">
    <source>
        <dbReference type="ARBA" id="ARBA00022691"/>
    </source>
</evidence>
<dbReference type="PATRIC" id="fig|251221.4.peg.2951"/>
<organism evidence="5 6">
    <name type="scientific">Gloeobacter violaceus (strain ATCC 29082 / PCC 7421)</name>
    <dbReference type="NCBI Taxonomy" id="251221"/>
    <lineage>
        <taxon>Bacteria</taxon>
        <taxon>Bacillati</taxon>
        <taxon>Cyanobacteriota</taxon>
        <taxon>Cyanophyceae</taxon>
        <taxon>Gloeobacterales</taxon>
        <taxon>Gloeobacteraceae</taxon>
        <taxon>Gloeobacter</taxon>
    </lineage>
</organism>
<dbReference type="PIRSF" id="PIRSF006779">
    <property type="entry name" value="UCP006779"/>
    <property type="match status" value="1"/>
</dbReference>
<evidence type="ECO:0000259" key="4">
    <source>
        <dbReference type="Pfam" id="PF20257"/>
    </source>
</evidence>
<dbReference type="InterPro" id="IPR046469">
    <property type="entry name" value="SAM_HAT_N"/>
</dbReference>
<proteinExistence type="inferred from homology"/>
<dbReference type="Gene3D" id="2.40.30.90">
    <property type="entry name" value="Bacterial fluorinating enzyme like"/>
    <property type="match status" value="1"/>
</dbReference>
<dbReference type="PhylomeDB" id="Q7NCQ6"/>
<dbReference type="KEGG" id="gvi:glr2922"/>
<dbReference type="SUPFAM" id="SSF101852">
    <property type="entry name" value="Bacterial fluorinating enzyme, C-terminal domain"/>
    <property type="match status" value="1"/>
</dbReference>
<dbReference type="SUPFAM" id="SSF102522">
    <property type="entry name" value="Bacterial fluorinating enzyme, N-terminal domain"/>
    <property type="match status" value="1"/>
</dbReference>
<dbReference type="Pfam" id="PF20257">
    <property type="entry name" value="SAM_HAT_C"/>
    <property type="match status" value="1"/>
</dbReference>
<accession>Q7NCQ6</accession>
<dbReference type="eggNOG" id="COG1912">
    <property type="taxonomic scope" value="Bacteria"/>
</dbReference>
<dbReference type="RefSeq" id="WP_011142916.1">
    <property type="nucleotide sequence ID" value="NC_005125.1"/>
</dbReference>
<protein>
    <submittedName>
        <fullName evidence="5">Glr2922 protein</fullName>
    </submittedName>
</protein>
<dbReference type="PANTHER" id="PTHR35092:SF1">
    <property type="entry name" value="CHLORINASE MJ1651"/>
    <property type="match status" value="1"/>
</dbReference>
<dbReference type="PANTHER" id="PTHR35092">
    <property type="entry name" value="CHLORINASE MJ1651"/>
    <property type="match status" value="1"/>
</dbReference>
<dbReference type="HOGENOM" id="CLU_059734_1_1_3"/>
<dbReference type="InParanoid" id="Q7NCQ6"/>
<dbReference type="InterPro" id="IPR002747">
    <property type="entry name" value="SAM_OH_AdoTrfase"/>
</dbReference>
<dbReference type="EMBL" id="BA000045">
    <property type="protein sequence ID" value="BAC90863.1"/>
    <property type="molecule type" value="Genomic_DNA"/>
</dbReference>
<dbReference type="Proteomes" id="UP000000557">
    <property type="component" value="Chromosome"/>
</dbReference>
<dbReference type="AlphaFoldDB" id="Q7NCQ6"/>
<dbReference type="EnsemblBacteria" id="BAC90863">
    <property type="protein sequence ID" value="BAC90863"/>
    <property type="gene ID" value="BAC90863"/>
</dbReference>
<keyword evidence="6" id="KW-1185">Reference proteome</keyword>
<dbReference type="InterPro" id="IPR046470">
    <property type="entry name" value="SAM_HAT_C"/>
</dbReference>
<evidence type="ECO:0000256" key="2">
    <source>
        <dbReference type="ARBA" id="ARBA00024035"/>
    </source>
</evidence>
<sequence length="265" mass="27485">MGLITLLSDFGLADGYVAQMKGAIAAIAPQVQVIDLTHLVPPQDIAAGRFCLTSTCPYFPAGTVHVAVVDPGVGGARRAVAVRCEEAFFVAPDNGLLSGILAVTPAVAAVELTEFRYWRTPSPSATFHGRDIFAPVGAHLSSGVPFEQLGRPIDAASLVVLDLPDCRATAEGYAGAIQAVDRFGNLITNFPGGVVAGRPWSVVLGKWTIPGGHTYSDVPRGETLALVGSHGFVEVAVAGGSAGQVLDQTVGAPVILIWQPSVDRH</sequence>
<dbReference type="Gene3D" id="3.40.50.10790">
    <property type="entry name" value="S-adenosyl-l-methionine hydroxide adenosyltransferase, N-terminal"/>
    <property type="match status" value="1"/>
</dbReference>
<evidence type="ECO:0000313" key="6">
    <source>
        <dbReference type="Proteomes" id="UP000000557"/>
    </source>
</evidence>
<feature type="domain" description="S-adenosyl-l-methionine hydroxide adenosyltransferase N-terminal" evidence="3">
    <location>
        <begin position="4"/>
        <end position="150"/>
    </location>
</feature>